<accession>A0A8S3YXT2</accession>
<feature type="domain" description="Sodium channel modifier 1 zinc-finger" evidence="12">
    <location>
        <begin position="44"/>
        <end position="69"/>
    </location>
</feature>
<keyword evidence="4" id="KW-0507">mRNA processing</keyword>
<dbReference type="InterPro" id="IPR031622">
    <property type="entry name" value="Znf-SCNM1"/>
</dbReference>
<evidence type="ECO:0000259" key="13">
    <source>
        <dbReference type="Pfam" id="PF15805"/>
    </source>
</evidence>
<evidence type="ECO:0000256" key="10">
    <source>
        <dbReference type="ARBA" id="ARBA00023242"/>
    </source>
</evidence>
<dbReference type="AlphaFoldDB" id="A0A8S3YXT2"/>
<dbReference type="Pfam" id="PF15805">
    <property type="entry name" value="SCNM1_acidic"/>
    <property type="match status" value="1"/>
</dbReference>
<keyword evidence="9" id="KW-0508">mRNA splicing</keyword>
<dbReference type="GO" id="GO:0005681">
    <property type="term" value="C:spliceosomal complex"/>
    <property type="evidence" value="ECO:0007669"/>
    <property type="project" value="UniProtKB-KW"/>
</dbReference>
<evidence type="ECO:0000256" key="7">
    <source>
        <dbReference type="ARBA" id="ARBA00022771"/>
    </source>
</evidence>
<proteinExistence type="predicted"/>
<dbReference type="PANTHER" id="PTHR32297">
    <property type="entry name" value="SODIUM CHANNEL MODIFIER 1"/>
    <property type="match status" value="1"/>
</dbReference>
<keyword evidence="7" id="KW-0863">Zinc-finger</keyword>
<dbReference type="InterPro" id="IPR031625">
    <property type="entry name" value="SCNM1_acidic"/>
</dbReference>
<evidence type="ECO:0000313" key="15">
    <source>
        <dbReference type="Proteomes" id="UP000678393"/>
    </source>
</evidence>
<evidence type="ECO:0000256" key="1">
    <source>
        <dbReference type="ARBA" id="ARBA00004324"/>
    </source>
</evidence>
<protein>
    <recommendedName>
        <fullName evidence="3">Sodium channel modifier 1</fullName>
    </recommendedName>
</protein>
<feature type="compositionally biased region" description="Polar residues" evidence="11">
    <location>
        <begin position="392"/>
        <end position="407"/>
    </location>
</feature>
<keyword evidence="15" id="KW-1185">Reference proteome</keyword>
<evidence type="ECO:0000256" key="6">
    <source>
        <dbReference type="ARBA" id="ARBA00022728"/>
    </source>
</evidence>
<evidence type="ECO:0000256" key="8">
    <source>
        <dbReference type="ARBA" id="ARBA00022833"/>
    </source>
</evidence>
<evidence type="ECO:0000256" key="4">
    <source>
        <dbReference type="ARBA" id="ARBA00022664"/>
    </source>
</evidence>
<dbReference type="InterPro" id="IPR033570">
    <property type="entry name" value="SCNM1"/>
</dbReference>
<evidence type="ECO:0000256" key="11">
    <source>
        <dbReference type="SAM" id="MobiDB-lite"/>
    </source>
</evidence>
<dbReference type="Proteomes" id="UP000678393">
    <property type="component" value="Unassembled WGS sequence"/>
</dbReference>
<gene>
    <name evidence="14" type="ORF">CUNI_LOCUS5910</name>
</gene>
<dbReference type="GO" id="GO:0006397">
    <property type="term" value="P:mRNA processing"/>
    <property type="evidence" value="ECO:0007669"/>
    <property type="project" value="UniProtKB-KW"/>
</dbReference>
<keyword evidence="6" id="KW-0747">Spliceosome</keyword>
<organism evidence="14 15">
    <name type="scientific">Candidula unifasciata</name>
    <dbReference type="NCBI Taxonomy" id="100452"/>
    <lineage>
        <taxon>Eukaryota</taxon>
        <taxon>Metazoa</taxon>
        <taxon>Spiralia</taxon>
        <taxon>Lophotrochozoa</taxon>
        <taxon>Mollusca</taxon>
        <taxon>Gastropoda</taxon>
        <taxon>Heterobranchia</taxon>
        <taxon>Euthyneura</taxon>
        <taxon>Panpulmonata</taxon>
        <taxon>Eupulmonata</taxon>
        <taxon>Stylommatophora</taxon>
        <taxon>Helicina</taxon>
        <taxon>Helicoidea</taxon>
        <taxon>Geomitridae</taxon>
        <taxon>Candidula</taxon>
    </lineage>
</organism>
<comment type="caution">
    <text evidence="14">The sequence shown here is derived from an EMBL/GenBank/DDBJ whole genome shotgun (WGS) entry which is preliminary data.</text>
</comment>
<feature type="domain" description="Sodium channel modifier 1 acidic C-terminal" evidence="13">
    <location>
        <begin position="419"/>
        <end position="445"/>
    </location>
</feature>
<comment type="subcellular location">
    <subcellularLocation>
        <location evidence="1">Nucleus speckle</location>
    </subcellularLocation>
    <subcellularLocation>
        <location evidence="2">Nucleus</location>
        <location evidence="2">Nucleoplasm</location>
    </subcellularLocation>
</comment>
<dbReference type="PANTHER" id="PTHR32297:SF1">
    <property type="entry name" value="SODIUM CHANNEL MODIFIER 1"/>
    <property type="match status" value="1"/>
</dbReference>
<feature type="compositionally biased region" description="Basic and acidic residues" evidence="11">
    <location>
        <begin position="421"/>
        <end position="434"/>
    </location>
</feature>
<sequence>MSFKREGNDAGLLETLRKRRINELLSEEIPEDEAKLLCNGRFTCTVCPSNPVFDTVNVLSIHRQGKKHLSNLEVHIAKKRELKQLIAARKHQQYLKDGTTTIKMAVPAQRGIITSCPYDPRVKKSKVKQGERRPILEIGGNRGVTSTPQSFHQKPSASPVAAIVDSSICGFSVLRNTYEQSVSGPIMHDHQLKNIFSNKLEEPVRITPYQSKFRKNIIPLQQSSVRTSLTNELPCTTVPQINALRDRLHTGVVTGSSTCSVSLSVCDPPSWNKLNSDAVSCVVVSANKSSALEDVSSCISNLKAGIQSHGLSAAAFLLPPPPPPPPLITSTKNCSQTPAVQNVAVASGKSLRLPPPPPVVGTTGTNNCSQTPAVQNVAVASGKSPLPPPPHTSTNNCSRTPTVQNVAVASGKSLQPPPSGWKRDWDGKWIKDENAEFDSDEEAPDIP</sequence>
<evidence type="ECO:0000256" key="2">
    <source>
        <dbReference type="ARBA" id="ARBA00004642"/>
    </source>
</evidence>
<dbReference type="GO" id="GO:0016607">
    <property type="term" value="C:nuclear speck"/>
    <property type="evidence" value="ECO:0007669"/>
    <property type="project" value="UniProtKB-SubCell"/>
</dbReference>
<evidence type="ECO:0000259" key="12">
    <source>
        <dbReference type="Pfam" id="PF15803"/>
    </source>
</evidence>
<evidence type="ECO:0000313" key="14">
    <source>
        <dbReference type="EMBL" id="CAG5120352.1"/>
    </source>
</evidence>
<keyword evidence="10" id="KW-0539">Nucleus</keyword>
<keyword evidence="5" id="KW-0479">Metal-binding</keyword>
<feature type="compositionally biased region" description="Acidic residues" evidence="11">
    <location>
        <begin position="435"/>
        <end position="447"/>
    </location>
</feature>
<keyword evidence="8" id="KW-0862">Zinc</keyword>
<evidence type="ECO:0000256" key="3">
    <source>
        <dbReference type="ARBA" id="ARBA00020620"/>
    </source>
</evidence>
<dbReference type="EMBL" id="CAJHNH020000885">
    <property type="protein sequence ID" value="CAG5120352.1"/>
    <property type="molecule type" value="Genomic_DNA"/>
</dbReference>
<dbReference type="GO" id="GO:0008380">
    <property type="term" value="P:RNA splicing"/>
    <property type="evidence" value="ECO:0007669"/>
    <property type="project" value="UniProtKB-KW"/>
</dbReference>
<dbReference type="GO" id="GO:0008270">
    <property type="term" value="F:zinc ion binding"/>
    <property type="evidence" value="ECO:0007669"/>
    <property type="project" value="UniProtKB-KW"/>
</dbReference>
<dbReference type="OrthoDB" id="1924550at2759"/>
<dbReference type="Pfam" id="PF15803">
    <property type="entry name" value="zf-SCNM1"/>
    <property type="match status" value="1"/>
</dbReference>
<evidence type="ECO:0000256" key="5">
    <source>
        <dbReference type="ARBA" id="ARBA00022723"/>
    </source>
</evidence>
<reference evidence="14" key="1">
    <citation type="submission" date="2021-04" db="EMBL/GenBank/DDBJ databases">
        <authorList>
            <consortium name="Molecular Ecology Group"/>
        </authorList>
    </citation>
    <scope>NUCLEOTIDE SEQUENCE</scope>
</reference>
<name>A0A8S3YXT2_9EUPU</name>
<evidence type="ECO:0000256" key="9">
    <source>
        <dbReference type="ARBA" id="ARBA00023187"/>
    </source>
</evidence>
<feature type="region of interest" description="Disordered" evidence="11">
    <location>
        <begin position="380"/>
        <end position="447"/>
    </location>
</feature>